<evidence type="ECO:0000313" key="2">
    <source>
        <dbReference type="Proteomes" id="UP000580250"/>
    </source>
</evidence>
<dbReference type="AlphaFoldDB" id="A0A6V7WC39"/>
<protein>
    <submittedName>
        <fullName evidence="1">Uncharacterized protein</fullName>
    </submittedName>
</protein>
<sequence length="84" mass="10210">MNMFRVSRLFNSREDYGMWMSLPDQINTWRFIYANEEPEYEVYHCRGHHRCQSVLFVEFLDNGMVRVTTIGHHNYYGLNNTQNE</sequence>
<reference evidence="1 2" key="1">
    <citation type="submission" date="2020-08" db="EMBL/GenBank/DDBJ databases">
        <authorList>
            <person name="Koutsovoulos G."/>
            <person name="Danchin GJ E."/>
        </authorList>
    </citation>
    <scope>NUCLEOTIDE SEQUENCE [LARGE SCALE GENOMIC DNA]</scope>
</reference>
<gene>
    <name evidence="1" type="ORF">MENT_LOCUS36926</name>
</gene>
<evidence type="ECO:0000313" key="1">
    <source>
        <dbReference type="EMBL" id="CAD2184563.1"/>
    </source>
</evidence>
<name>A0A6V7WC39_MELEN</name>
<proteinExistence type="predicted"/>
<dbReference type="Proteomes" id="UP000580250">
    <property type="component" value="Unassembled WGS sequence"/>
</dbReference>
<dbReference type="EMBL" id="CAJEWN010000506">
    <property type="protein sequence ID" value="CAD2184563.1"/>
    <property type="molecule type" value="Genomic_DNA"/>
</dbReference>
<organism evidence="1 2">
    <name type="scientific">Meloidogyne enterolobii</name>
    <name type="common">Root-knot nematode worm</name>
    <name type="synonym">Meloidogyne mayaguensis</name>
    <dbReference type="NCBI Taxonomy" id="390850"/>
    <lineage>
        <taxon>Eukaryota</taxon>
        <taxon>Metazoa</taxon>
        <taxon>Ecdysozoa</taxon>
        <taxon>Nematoda</taxon>
        <taxon>Chromadorea</taxon>
        <taxon>Rhabditida</taxon>
        <taxon>Tylenchina</taxon>
        <taxon>Tylenchomorpha</taxon>
        <taxon>Tylenchoidea</taxon>
        <taxon>Meloidogynidae</taxon>
        <taxon>Meloidogyninae</taxon>
        <taxon>Meloidogyne</taxon>
    </lineage>
</organism>
<comment type="caution">
    <text evidence="1">The sequence shown here is derived from an EMBL/GenBank/DDBJ whole genome shotgun (WGS) entry which is preliminary data.</text>
</comment>
<accession>A0A6V7WC39</accession>